<accession>A0A3Q9V9H2</accession>
<sequence>MVLIWFITIPGWKPFFNSVLKLKNGNTIYYLSIISIGFYVTFAYNSIIDSIFYGLGKTEYMLYQSLIVNIVLFGIMFICYKTGAWIPTLNSITLLFAGAIAFDSVITYLLFIWILKKNKINIFSVLKNKTFIDQNNKLEEGKDKEISNLVS</sequence>
<feature type="transmembrane region" description="Helical" evidence="1">
    <location>
        <begin position="60"/>
        <end position="80"/>
    </location>
</feature>
<keyword evidence="1" id="KW-0472">Membrane</keyword>
<feature type="transmembrane region" description="Helical" evidence="1">
    <location>
        <begin position="92"/>
        <end position="115"/>
    </location>
</feature>
<dbReference type="KEGG" id="mphc:DMC14_002720"/>
<feature type="transmembrane region" description="Helical" evidence="1">
    <location>
        <begin position="28"/>
        <end position="48"/>
    </location>
</feature>
<evidence type="ECO:0000313" key="3">
    <source>
        <dbReference type="Proteomes" id="UP000256585"/>
    </source>
</evidence>
<evidence type="ECO:0000313" key="2">
    <source>
        <dbReference type="EMBL" id="AZZ65682.1"/>
    </source>
</evidence>
<dbReference type="Proteomes" id="UP000256585">
    <property type="component" value="Chromosome"/>
</dbReference>
<evidence type="ECO:0008006" key="4">
    <source>
        <dbReference type="Google" id="ProtNLM"/>
    </source>
</evidence>
<reference evidence="2" key="1">
    <citation type="submission" date="2019-03" db="EMBL/GenBank/DDBJ databases">
        <title>Draft Sequence and Annotation of the Mycoplasma phocicerebrale Strain 1049T Genome.</title>
        <authorList>
            <person name="Frasca S.Jr."/>
            <person name="Kutish G.F."/>
            <person name="Castellanos Gell J."/>
            <person name="Michaels D.L."/>
            <person name="Brown D.R."/>
        </authorList>
    </citation>
    <scope>NUCLEOTIDE SEQUENCE</scope>
    <source>
        <strain evidence="2">1049</strain>
    </source>
</reference>
<evidence type="ECO:0000256" key="1">
    <source>
        <dbReference type="SAM" id="Phobius"/>
    </source>
</evidence>
<name>A0A3Q9V9H2_9BACT</name>
<dbReference type="RefSeq" id="WP_116171495.1">
    <property type="nucleotide sequence ID" value="NZ_CP033058.2"/>
</dbReference>
<protein>
    <recommendedName>
        <fullName evidence="4">Polysaccharide biosynthesis protein C-terminal domain-containing protein</fullName>
    </recommendedName>
</protein>
<gene>
    <name evidence="2" type="ORF">DMC14_002720</name>
</gene>
<dbReference type="EMBL" id="CP033058">
    <property type="protein sequence ID" value="AZZ65682.1"/>
    <property type="molecule type" value="Genomic_DNA"/>
</dbReference>
<proteinExistence type="predicted"/>
<organism evidence="2 3">
    <name type="scientific">Metamycoplasma phocicerebrale</name>
    <dbReference type="NCBI Taxonomy" id="142649"/>
    <lineage>
        <taxon>Bacteria</taxon>
        <taxon>Bacillati</taxon>
        <taxon>Mycoplasmatota</taxon>
        <taxon>Mycoplasmoidales</taxon>
        <taxon>Metamycoplasmataceae</taxon>
        <taxon>Metamycoplasma</taxon>
    </lineage>
</organism>
<keyword evidence="3" id="KW-1185">Reference proteome</keyword>
<keyword evidence="1" id="KW-0812">Transmembrane</keyword>
<keyword evidence="1" id="KW-1133">Transmembrane helix</keyword>
<dbReference type="AlphaFoldDB" id="A0A3Q9V9H2"/>
<dbReference type="OrthoDB" id="388031at2"/>